<dbReference type="AlphaFoldDB" id="A0A3E5ERX3"/>
<organism evidence="4 5">
    <name type="scientific">Bacteroides uniformis</name>
    <dbReference type="NCBI Taxonomy" id="820"/>
    <lineage>
        <taxon>Bacteria</taxon>
        <taxon>Pseudomonadati</taxon>
        <taxon>Bacteroidota</taxon>
        <taxon>Bacteroidia</taxon>
        <taxon>Bacteroidales</taxon>
        <taxon>Bacteroidaceae</taxon>
        <taxon>Bacteroides</taxon>
    </lineage>
</organism>
<dbReference type="InterPro" id="IPR053886">
    <property type="entry name" value="DUF4026_middle"/>
</dbReference>
<proteinExistence type="predicted"/>
<name>A0A3E5ERX3_BACUN</name>
<reference evidence="4 5" key="1">
    <citation type="submission" date="2018-08" db="EMBL/GenBank/DDBJ databases">
        <title>A genome reference for cultivated species of the human gut microbiota.</title>
        <authorList>
            <person name="Zou Y."/>
            <person name="Xue W."/>
            <person name="Luo G."/>
        </authorList>
    </citation>
    <scope>NUCLEOTIDE SEQUENCE [LARGE SCALE GENOMIC DNA]</scope>
    <source>
        <strain evidence="4 5">OM03-4</strain>
    </source>
</reference>
<evidence type="ECO:0000313" key="5">
    <source>
        <dbReference type="Proteomes" id="UP000260759"/>
    </source>
</evidence>
<accession>A0A3E5ERX3</accession>
<dbReference type="Pfam" id="PF10077">
    <property type="entry name" value="DUF2314"/>
    <property type="match status" value="1"/>
</dbReference>
<dbReference type="Proteomes" id="UP000260759">
    <property type="component" value="Unassembled WGS sequence"/>
</dbReference>
<dbReference type="InterPro" id="IPR025102">
    <property type="entry name" value="DUF4026_N"/>
</dbReference>
<evidence type="ECO:0000259" key="1">
    <source>
        <dbReference type="Pfam" id="PF10077"/>
    </source>
</evidence>
<dbReference type="EMBL" id="QSVA01000017">
    <property type="protein sequence ID" value="RGN91437.1"/>
    <property type="molecule type" value="Genomic_DNA"/>
</dbReference>
<evidence type="ECO:0000259" key="3">
    <source>
        <dbReference type="Pfam" id="PF22789"/>
    </source>
</evidence>
<comment type="caution">
    <text evidence="4">The sequence shown here is derived from an EMBL/GenBank/DDBJ whole genome shotgun (WGS) entry which is preliminary data.</text>
</comment>
<evidence type="ECO:0000259" key="2">
    <source>
        <dbReference type="Pfam" id="PF13218"/>
    </source>
</evidence>
<dbReference type="Pfam" id="PF13218">
    <property type="entry name" value="DUF4026_N"/>
    <property type="match status" value="1"/>
</dbReference>
<feature type="domain" description="DUF4026" evidence="3">
    <location>
        <begin position="176"/>
        <end position="287"/>
    </location>
</feature>
<protein>
    <submittedName>
        <fullName evidence="4">DUF4026 domain-containing protein</fullName>
    </submittedName>
</protein>
<feature type="domain" description="DUF4026" evidence="2">
    <location>
        <begin position="24"/>
        <end position="168"/>
    </location>
</feature>
<gene>
    <name evidence="4" type="ORF">DXB37_16320</name>
</gene>
<dbReference type="Pfam" id="PF22789">
    <property type="entry name" value="DUF4026_C"/>
    <property type="match status" value="1"/>
</dbReference>
<dbReference type="InterPro" id="IPR018756">
    <property type="entry name" value="DUF2314"/>
</dbReference>
<evidence type="ECO:0000313" key="4">
    <source>
        <dbReference type="EMBL" id="RGN91437.1"/>
    </source>
</evidence>
<sequence length="428" mass="48998">MDMIFKKKKTVLEEQPLCYWEESSYMMAVPKEGGMDLSVRLFERVAAISGVELLKKRLPDEDEPGYMEVGYDGEVYEIGFYEGDFSMPDMFNRRDYYFTDEELYAIGRADRALTVFMKFGVDGQKSYHLQLKIAVAMVPDLLAIVDESAEKQVCARWATLAADSAVVPGTSVLFTVHAVTDEGGEVWLHTHGLNRCGLYELEILKSDKENYNNHYYLISTLASHLLDKDDRTPEPGAGVYIGMLNDRLPIVATYVSWTKALDEYRSLALGSADDREEGHNGRTAPVFIYTSEDDEKKGRLRKVSEYDSMWGENPLFFISTRETNRMSALARERFGLVKYMAKKDESSILLKIGLKTDSAEQADDREHIWFKLLEFDGERFKGQLIQEPYDVSHMHEGDEAWFTVEDVTDWIIYLEEFSVAPDTAYLLV</sequence>
<feature type="domain" description="DUF2314" evidence="1">
    <location>
        <begin position="348"/>
        <end position="414"/>
    </location>
</feature>